<dbReference type="Proteomes" id="UP001497383">
    <property type="component" value="Chromosome 4"/>
</dbReference>
<accession>A0ABP0ZLD4</accession>
<feature type="domain" description="NADP-dependent oxidoreductase" evidence="2">
    <location>
        <begin position="29"/>
        <end position="268"/>
    </location>
</feature>
<proteinExistence type="predicted"/>
<gene>
    <name evidence="3" type="ORF">LODBEIA_P31920</name>
</gene>
<dbReference type="GeneID" id="92208388"/>
<evidence type="ECO:0000259" key="2">
    <source>
        <dbReference type="Pfam" id="PF00248"/>
    </source>
</evidence>
<keyword evidence="4" id="KW-1185">Reference proteome</keyword>
<reference evidence="3 4" key="1">
    <citation type="submission" date="2024-03" db="EMBL/GenBank/DDBJ databases">
        <authorList>
            <person name="Brejova B."/>
        </authorList>
    </citation>
    <scope>NUCLEOTIDE SEQUENCE [LARGE SCALE GENOMIC DNA]</scope>
    <source>
        <strain evidence="3 4">CBS 14171</strain>
    </source>
</reference>
<evidence type="ECO:0000256" key="1">
    <source>
        <dbReference type="ARBA" id="ARBA00023002"/>
    </source>
</evidence>
<dbReference type="PROSITE" id="PS00062">
    <property type="entry name" value="ALDOKETO_REDUCTASE_2"/>
    <property type="match status" value="1"/>
</dbReference>
<dbReference type="PANTHER" id="PTHR43827:SF13">
    <property type="entry name" value="ALDO_KETO REDUCTASE FAMILY PROTEIN"/>
    <property type="match status" value="1"/>
</dbReference>
<dbReference type="InterPro" id="IPR020471">
    <property type="entry name" value="AKR"/>
</dbReference>
<dbReference type="RefSeq" id="XP_066830130.1">
    <property type="nucleotide sequence ID" value="XM_066973275.1"/>
</dbReference>
<dbReference type="PROSITE" id="PS51257">
    <property type="entry name" value="PROKAR_LIPOPROTEIN"/>
    <property type="match status" value="1"/>
</dbReference>
<dbReference type="PIRSF" id="PIRSF000097">
    <property type="entry name" value="AKR"/>
    <property type="match status" value="1"/>
</dbReference>
<name>A0ABP0ZLD4_9ASCO</name>
<dbReference type="CDD" id="cd19071">
    <property type="entry name" value="AKR_AKR1-5-like"/>
    <property type="match status" value="1"/>
</dbReference>
<dbReference type="Pfam" id="PF00248">
    <property type="entry name" value="Aldo_ket_red"/>
    <property type="match status" value="1"/>
</dbReference>
<keyword evidence="1" id="KW-0560">Oxidoreductase</keyword>
<dbReference type="InterPro" id="IPR018170">
    <property type="entry name" value="Aldo/ket_reductase_CS"/>
</dbReference>
<dbReference type="InterPro" id="IPR036812">
    <property type="entry name" value="NAD(P)_OxRdtase_dom_sf"/>
</dbReference>
<dbReference type="InterPro" id="IPR023210">
    <property type="entry name" value="NADP_OxRdtase_dom"/>
</dbReference>
<dbReference type="PANTHER" id="PTHR43827">
    <property type="entry name" value="2,5-DIKETO-D-GLUCONIC ACID REDUCTASE"/>
    <property type="match status" value="1"/>
</dbReference>
<dbReference type="PROSITE" id="PS00063">
    <property type="entry name" value="ALDOKETO_REDUCTASE_3"/>
    <property type="match status" value="1"/>
</dbReference>
<dbReference type="SUPFAM" id="SSF51430">
    <property type="entry name" value="NAD(P)-linked oxidoreductase"/>
    <property type="match status" value="1"/>
</dbReference>
<organism evidence="3 4">
    <name type="scientific">Lodderomyces beijingensis</name>
    <dbReference type="NCBI Taxonomy" id="1775926"/>
    <lineage>
        <taxon>Eukaryota</taxon>
        <taxon>Fungi</taxon>
        <taxon>Dikarya</taxon>
        <taxon>Ascomycota</taxon>
        <taxon>Saccharomycotina</taxon>
        <taxon>Pichiomycetes</taxon>
        <taxon>Debaryomycetaceae</taxon>
        <taxon>Candida/Lodderomyces clade</taxon>
        <taxon>Lodderomyces</taxon>
    </lineage>
</organism>
<evidence type="ECO:0000313" key="3">
    <source>
        <dbReference type="EMBL" id="CAK9438968.1"/>
    </source>
</evidence>
<sequence length="283" mass="32421">MAYRLIKLNSGHTIPSVGLGCYDIPRLQTSSIVYEALAQGYRLLDTAVLYHNEVEVLEGIRAYLKDHPEVKRSEIFYTTKLWNNQLGKEATRRAIDTMMEQVGDLGYIDMLLIHSPLPGKERRLESYEVMQEAVAQGKIKNIGVSNYGKHHIEELFNWPKLKYPPAVNQIEISPWCMRQELAQWCLSKGIQVEAYAPLTHGYKLESSTPEFKKIMQKYNKSAAQILIKWSLEKGYIPLPKTKTPSRLKSNISVNDFELTPEEMEVIDQPGAYEPTDWECTDAP</sequence>
<dbReference type="PRINTS" id="PR00069">
    <property type="entry name" value="ALDKETRDTASE"/>
</dbReference>
<dbReference type="Gene3D" id="3.20.20.100">
    <property type="entry name" value="NADP-dependent oxidoreductase domain"/>
    <property type="match status" value="1"/>
</dbReference>
<dbReference type="EMBL" id="OZ022408">
    <property type="protein sequence ID" value="CAK9438968.1"/>
    <property type="molecule type" value="Genomic_DNA"/>
</dbReference>
<protein>
    <recommendedName>
        <fullName evidence="2">NADP-dependent oxidoreductase domain-containing protein</fullName>
    </recommendedName>
</protein>
<evidence type="ECO:0000313" key="4">
    <source>
        <dbReference type="Proteomes" id="UP001497383"/>
    </source>
</evidence>